<dbReference type="Pfam" id="PF08327">
    <property type="entry name" value="AHSA1"/>
    <property type="match status" value="1"/>
</dbReference>
<dbReference type="OrthoDB" id="2355173at2"/>
<evidence type="ECO:0000256" key="1">
    <source>
        <dbReference type="ARBA" id="ARBA00006817"/>
    </source>
</evidence>
<proteinExistence type="inferred from homology"/>
<accession>A0A420DW51</accession>
<dbReference type="CDD" id="cd07814">
    <property type="entry name" value="SRPBCC_CalC_Aha1-like"/>
    <property type="match status" value="1"/>
</dbReference>
<gene>
    <name evidence="3" type="ORF">BXY80_0518</name>
</gene>
<evidence type="ECO:0000259" key="2">
    <source>
        <dbReference type="Pfam" id="PF08327"/>
    </source>
</evidence>
<dbReference type="SUPFAM" id="SSF55961">
    <property type="entry name" value="Bet v1-like"/>
    <property type="match status" value="1"/>
</dbReference>
<dbReference type="Proteomes" id="UP000284892">
    <property type="component" value="Unassembled WGS sequence"/>
</dbReference>
<comment type="caution">
    <text evidence="3">The sequence shown here is derived from an EMBL/GenBank/DDBJ whole genome shotgun (WGS) entry which is preliminary data.</text>
</comment>
<dbReference type="AlphaFoldDB" id="A0A420DW51"/>
<dbReference type="RefSeq" id="WP_120199646.1">
    <property type="nucleotide sequence ID" value="NZ_RAQJ01000001.1"/>
</dbReference>
<dbReference type="EMBL" id="RAQJ01000001">
    <property type="protein sequence ID" value="RKE98431.1"/>
    <property type="molecule type" value="Genomic_DNA"/>
</dbReference>
<sequence>MRKPIIVEQRFNTSTETLWKAITEHQQMIQWYFENIPDFKPEVGFTTQFLIENEGRQFTHLWKIVEVIPNKKITYTWQYKEYEGESIAVFEILEHKHQSILRITCEGLETLPQDIPEFTRQSCQGGWDYFIKQRLKDYLVE</sequence>
<evidence type="ECO:0000313" key="3">
    <source>
        <dbReference type="EMBL" id="RKE98431.1"/>
    </source>
</evidence>
<keyword evidence="4" id="KW-1185">Reference proteome</keyword>
<evidence type="ECO:0000313" key="4">
    <source>
        <dbReference type="Proteomes" id="UP000284892"/>
    </source>
</evidence>
<protein>
    <submittedName>
        <fullName evidence="3">Activator of Hsp90 ATPase-like protein</fullName>
    </submittedName>
</protein>
<dbReference type="InterPro" id="IPR023393">
    <property type="entry name" value="START-like_dom_sf"/>
</dbReference>
<name>A0A420DW51_9FLAO</name>
<dbReference type="InterPro" id="IPR013538">
    <property type="entry name" value="ASHA1/2-like_C"/>
</dbReference>
<feature type="domain" description="Activator of Hsp90 ATPase homologue 1/2-like C-terminal" evidence="2">
    <location>
        <begin position="12"/>
        <end position="139"/>
    </location>
</feature>
<dbReference type="Gene3D" id="3.30.530.20">
    <property type="match status" value="1"/>
</dbReference>
<organism evidence="3 4">
    <name type="scientific">Ichthyenterobacterium magnum</name>
    <dbReference type="NCBI Taxonomy" id="1230530"/>
    <lineage>
        <taxon>Bacteria</taxon>
        <taxon>Pseudomonadati</taxon>
        <taxon>Bacteroidota</taxon>
        <taxon>Flavobacteriia</taxon>
        <taxon>Flavobacteriales</taxon>
        <taxon>Flavobacteriaceae</taxon>
        <taxon>Ichthyenterobacterium</taxon>
    </lineage>
</organism>
<reference evidence="3 4" key="1">
    <citation type="submission" date="2018-09" db="EMBL/GenBank/DDBJ databases">
        <title>Genomic Encyclopedia of Archaeal and Bacterial Type Strains, Phase II (KMG-II): from individual species to whole genera.</title>
        <authorList>
            <person name="Goeker M."/>
        </authorList>
    </citation>
    <scope>NUCLEOTIDE SEQUENCE [LARGE SCALE GENOMIC DNA]</scope>
    <source>
        <strain evidence="3 4">DSM 26283</strain>
    </source>
</reference>
<comment type="similarity">
    <text evidence="1">Belongs to the AHA1 family.</text>
</comment>